<feature type="transmembrane region" description="Helical" evidence="6">
    <location>
        <begin position="99"/>
        <end position="125"/>
    </location>
</feature>
<feature type="compositionally biased region" description="Low complexity" evidence="5">
    <location>
        <begin position="656"/>
        <end position="677"/>
    </location>
</feature>
<keyword evidence="2 6" id="KW-0812">Transmembrane</keyword>
<dbReference type="PANTHER" id="PTHR31102">
    <property type="match status" value="1"/>
</dbReference>
<evidence type="ECO:0000313" key="10">
    <source>
        <dbReference type="Proteomes" id="UP000054498"/>
    </source>
</evidence>
<feature type="region of interest" description="Disordered" evidence="5">
    <location>
        <begin position="579"/>
        <end position="605"/>
    </location>
</feature>
<feature type="transmembrane region" description="Helical" evidence="6">
    <location>
        <begin position="166"/>
        <end position="183"/>
    </location>
</feature>
<evidence type="ECO:0000256" key="5">
    <source>
        <dbReference type="SAM" id="MobiDB-lite"/>
    </source>
</evidence>
<feature type="transmembrane region" description="Helical" evidence="6">
    <location>
        <begin position="62"/>
        <end position="87"/>
    </location>
</feature>
<evidence type="ECO:0000256" key="3">
    <source>
        <dbReference type="ARBA" id="ARBA00022989"/>
    </source>
</evidence>
<feature type="transmembrane region" description="Helical" evidence="6">
    <location>
        <begin position="336"/>
        <end position="363"/>
    </location>
</feature>
<comment type="subcellular location">
    <subcellularLocation>
        <location evidence="1">Membrane</location>
        <topology evidence="1">Multi-pass membrane protein</topology>
    </subcellularLocation>
</comment>
<dbReference type="GO" id="GO:1902600">
    <property type="term" value="P:proton transmembrane transport"/>
    <property type="evidence" value="ECO:0007669"/>
    <property type="project" value="InterPro"/>
</dbReference>
<proteinExistence type="predicted"/>
<evidence type="ECO:0000256" key="6">
    <source>
        <dbReference type="SAM" id="Phobius"/>
    </source>
</evidence>
<feature type="transmembrane region" description="Helical" evidence="6">
    <location>
        <begin position="260"/>
        <end position="282"/>
    </location>
</feature>
<evidence type="ECO:0000256" key="4">
    <source>
        <dbReference type="ARBA" id="ARBA00023136"/>
    </source>
</evidence>
<evidence type="ECO:0000256" key="1">
    <source>
        <dbReference type="ARBA" id="ARBA00004141"/>
    </source>
</evidence>
<feature type="chain" id="PRO_5002247210" description="Cation/H+ exchanger transmembrane domain-containing protein" evidence="7">
    <location>
        <begin position="18"/>
        <end position="677"/>
    </location>
</feature>
<keyword evidence="10" id="KW-1185">Reference proteome</keyword>
<feature type="transmembrane region" description="Helical" evidence="6">
    <location>
        <begin position="131"/>
        <end position="154"/>
    </location>
</feature>
<organism evidence="9 10">
    <name type="scientific">Monoraphidium neglectum</name>
    <dbReference type="NCBI Taxonomy" id="145388"/>
    <lineage>
        <taxon>Eukaryota</taxon>
        <taxon>Viridiplantae</taxon>
        <taxon>Chlorophyta</taxon>
        <taxon>core chlorophytes</taxon>
        <taxon>Chlorophyceae</taxon>
        <taxon>CS clade</taxon>
        <taxon>Sphaeropleales</taxon>
        <taxon>Selenastraceae</taxon>
        <taxon>Monoraphidium</taxon>
    </lineage>
</organism>
<dbReference type="EMBL" id="KK101122">
    <property type="protein sequence ID" value="KIZ02100.1"/>
    <property type="molecule type" value="Genomic_DNA"/>
</dbReference>
<dbReference type="PANTHER" id="PTHR31102:SF1">
    <property type="entry name" value="CATION_H+ EXCHANGER DOMAIN-CONTAINING PROTEIN"/>
    <property type="match status" value="1"/>
</dbReference>
<dbReference type="AlphaFoldDB" id="A0A0D2MG68"/>
<evidence type="ECO:0000256" key="7">
    <source>
        <dbReference type="SAM" id="SignalP"/>
    </source>
</evidence>
<dbReference type="InterPro" id="IPR006153">
    <property type="entry name" value="Cation/H_exchanger_TM"/>
</dbReference>
<accession>A0A0D2MG68</accession>
<dbReference type="GeneID" id="25738735"/>
<feature type="transmembrane region" description="Helical" evidence="6">
    <location>
        <begin position="294"/>
        <end position="316"/>
    </location>
</feature>
<feature type="transmembrane region" description="Helical" evidence="6">
    <location>
        <begin position="234"/>
        <end position="254"/>
    </location>
</feature>
<dbReference type="Proteomes" id="UP000054498">
    <property type="component" value="Unassembled WGS sequence"/>
</dbReference>
<name>A0A0D2MG68_9CHLO</name>
<dbReference type="KEGG" id="mng:MNEG_5858"/>
<dbReference type="GO" id="GO:0016020">
    <property type="term" value="C:membrane"/>
    <property type="evidence" value="ECO:0007669"/>
    <property type="project" value="UniProtKB-SubCell"/>
</dbReference>
<sequence length="677" mass="69618">MLAAGLLLANVPGEVVAAFPKRWGVQMRAAALATIFLRCGLELEFEAVFDAGLATALFGMPYTLALAMGFILKAVGPGLVVPAMFVLQKEGWGADKGVPSTVVIAASFDDIIAITGFSIFINIAIAGGQDAAWQIASGPLQVVFGILAGLLAGGLLGCTRLLNNKYKRLGGIYGAALLIMFFLEHFDMLSGGALGSLCVGLVTCYMWERGAPRAASMGPSDTYAPDIERVMAKVWNWVMEPVLFGTIGTSIVFSKLEPSTISKSVCIVLAGVTLRICCTFLVMFDAKYTWRERAFYAMAWTPKATASLSAVPLAMIQALTAGRPDHDVWLRWGQEILTTGVFAIIICGTLGTLMVFVMAPILLNKEEAPPPVGGGRSLARITAKAQSFAGRGAQSFAGRGALSVMGRGALSVVGRRQHGPSRISLDGGLGMTRAATQGTYHESLRDVTLIEDYFDAIEQLLELARATAHLLPPDDQRAALELAGGIADLQERIDREVGPREMTVRQMLASAALRSRQPGLGDGQLPTNQLPAIPASPRVGGKDSDCGVDGCAGGVDGAGAVITLRDGTAVKESAALQLRQGAAVSDDDRGAAGSDGGSQIPAYRAGGGGSGSVGAVGAGVAPSARGVHRDGLEASVPRGDAGDGSAGVPVQPTSPAATASAGACSTGAACSSAGGAA</sequence>
<keyword evidence="4 6" id="KW-0472">Membrane</keyword>
<feature type="signal peptide" evidence="7">
    <location>
        <begin position="1"/>
        <end position="17"/>
    </location>
</feature>
<feature type="domain" description="Cation/H+ exchanger transmembrane" evidence="8">
    <location>
        <begin position="51"/>
        <end position="335"/>
    </location>
</feature>
<dbReference type="Pfam" id="PF00999">
    <property type="entry name" value="Na_H_Exchanger"/>
    <property type="match status" value="1"/>
</dbReference>
<keyword evidence="3 6" id="KW-1133">Transmembrane helix</keyword>
<dbReference type="GO" id="GO:0015297">
    <property type="term" value="F:antiporter activity"/>
    <property type="evidence" value="ECO:0007669"/>
    <property type="project" value="InterPro"/>
</dbReference>
<gene>
    <name evidence="9" type="ORF">MNEG_5858</name>
</gene>
<evidence type="ECO:0000256" key="2">
    <source>
        <dbReference type="ARBA" id="ARBA00022692"/>
    </source>
</evidence>
<feature type="region of interest" description="Disordered" evidence="5">
    <location>
        <begin position="632"/>
        <end position="677"/>
    </location>
</feature>
<dbReference type="OrthoDB" id="423807at2759"/>
<evidence type="ECO:0000313" key="9">
    <source>
        <dbReference type="EMBL" id="KIZ02100.1"/>
    </source>
</evidence>
<protein>
    <recommendedName>
        <fullName evidence="8">Cation/H+ exchanger transmembrane domain-containing protein</fullName>
    </recommendedName>
</protein>
<dbReference type="RefSeq" id="XP_013901119.1">
    <property type="nucleotide sequence ID" value="XM_014045665.1"/>
</dbReference>
<evidence type="ECO:0000259" key="8">
    <source>
        <dbReference type="Pfam" id="PF00999"/>
    </source>
</evidence>
<dbReference type="InterPro" id="IPR051843">
    <property type="entry name" value="CPA1_transporter"/>
</dbReference>
<keyword evidence="7" id="KW-0732">Signal</keyword>
<reference evidence="9 10" key="1">
    <citation type="journal article" date="2013" name="BMC Genomics">
        <title>Reconstruction of the lipid metabolism for the microalga Monoraphidium neglectum from its genome sequence reveals characteristics suitable for biofuel production.</title>
        <authorList>
            <person name="Bogen C."/>
            <person name="Al-Dilaimi A."/>
            <person name="Albersmeier A."/>
            <person name="Wichmann J."/>
            <person name="Grundmann M."/>
            <person name="Rupp O."/>
            <person name="Lauersen K.J."/>
            <person name="Blifernez-Klassen O."/>
            <person name="Kalinowski J."/>
            <person name="Goesmann A."/>
            <person name="Mussgnug J.H."/>
            <person name="Kruse O."/>
        </authorList>
    </citation>
    <scope>NUCLEOTIDE SEQUENCE [LARGE SCALE GENOMIC DNA]</scope>
    <source>
        <strain evidence="9 10">SAG 48.87</strain>
    </source>
</reference>